<sequence length="386" mass="42777">MTFDELNTQIALGEDSRRQFKQDISNTDALAAEMAAFANTDGGVIFLGVADDGTLLGLTLADVARLNQMISNAASQHIRSPLAVQTENIALVDGRLLIALTIPKGLDKPYFDRNGVIWLKSGADKRRVNSKEELRRLFQSVDLLHADEVPCKVGVEAIDGRSLADFLQATYGLDIPEKSADLLRLLQNMNLATGEGFLNLAGVLLFGKHPEWVKPAFIVKAVAFPGNVIESSTYVDSEDIGGRLRNVFDDTLRFIMRNLHKRQGQQSFNSVGEPEVPRLVFEELLVNALIHRDYFISAPIRVLIYANRIEIISPGHLPNNLTVEKVKAGNSNLRNPILASFIAKKLLPYRGLGSGILRALEAWSQIDFKDDRESCLFTVTVWRPVD</sequence>
<evidence type="ECO:0000313" key="2">
    <source>
        <dbReference type="EMBL" id="QTR45560.1"/>
    </source>
</evidence>
<organism evidence="2 3">
    <name type="scientific">Thiothrix litoralis</name>
    <dbReference type="NCBI Taxonomy" id="2891210"/>
    <lineage>
        <taxon>Bacteria</taxon>
        <taxon>Pseudomonadati</taxon>
        <taxon>Pseudomonadota</taxon>
        <taxon>Gammaproteobacteria</taxon>
        <taxon>Thiotrichales</taxon>
        <taxon>Thiotrichaceae</taxon>
        <taxon>Thiothrix</taxon>
    </lineage>
</organism>
<dbReference type="PANTHER" id="PTHR30595:SF6">
    <property type="entry name" value="SCHLAFEN ALBA-2 DOMAIN-CONTAINING PROTEIN"/>
    <property type="match status" value="1"/>
</dbReference>
<dbReference type="Gene3D" id="3.30.950.30">
    <property type="entry name" value="Schlafen, AAA domain"/>
    <property type="match status" value="1"/>
</dbReference>
<evidence type="ECO:0000313" key="3">
    <source>
        <dbReference type="Proteomes" id="UP000672039"/>
    </source>
</evidence>
<proteinExistence type="predicted"/>
<protein>
    <submittedName>
        <fullName evidence="2">DNA binding domain-containing protein</fullName>
    </submittedName>
</protein>
<dbReference type="InterPro" id="IPR007421">
    <property type="entry name" value="Schlafen_AlbA_2_dom"/>
</dbReference>
<keyword evidence="3" id="KW-1185">Reference proteome</keyword>
<feature type="domain" description="Schlafen AlbA-2" evidence="1">
    <location>
        <begin position="14"/>
        <end position="129"/>
    </location>
</feature>
<name>A0ABX7WPX6_9GAMM</name>
<dbReference type="Pfam" id="PF13749">
    <property type="entry name" value="HATPase_c_4"/>
    <property type="match status" value="1"/>
</dbReference>
<dbReference type="Pfam" id="PF04326">
    <property type="entry name" value="SLFN_AlbA_2"/>
    <property type="match status" value="1"/>
</dbReference>
<accession>A0ABX7WPX6</accession>
<dbReference type="RefSeq" id="WP_210221961.1">
    <property type="nucleotide sequence ID" value="NZ_CP072801.1"/>
</dbReference>
<gene>
    <name evidence="2" type="ORF">J9253_16370</name>
</gene>
<dbReference type="InterPro" id="IPR038475">
    <property type="entry name" value="RecG_C_sf"/>
</dbReference>
<dbReference type="PANTHER" id="PTHR30595">
    <property type="entry name" value="GLPR-RELATED TRANSCRIPTIONAL REPRESSOR"/>
    <property type="match status" value="1"/>
</dbReference>
<reference evidence="2 3" key="1">
    <citation type="submission" date="2021-04" db="EMBL/GenBank/DDBJ databases">
        <title>Genomics, taxonomy and metabolism of representatives of sulfur bacteria of the genus Thiothrix: Thiothrix fructosivorans QT, Thiothrix unzii A1T and three new species, Thiothrix subterranea sp. nov., Thiothrix litoralis sp. nov. and 'Candidatus Thiothrix anitrata' sp. nov.</title>
        <authorList>
            <person name="Ravin N.V."/>
            <person name="Smolyakov D."/>
            <person name="Rudenko T.S."/>
            <person name="Mardanov A.V."/>
            <person name="Beletsky A.V."/>
            <person name="Markov N.D."/>
            <person name="Fomenkov A.I."/>
            <person name="Roberts R.J."/>
            <person name="Karnachuk O.V."/>
            <person name="Novikov A."/>
            <person name="Grabovich M.Y."/>
        </authorList>
    </citation>
    <scope>NUCLEOTIDE SEQUENCE [LARGE SCALE GENOMIC DNA]</scope>
    <source>
        <strain evidence="2 3">AS</strain>
    </source>
</reference>
<dbReference type="InterPro" id="IPR038461">
    <property type="entry name" value="Schlafen_AlbA_2_dom_sf"/>
</dbReference>
<dbReference type="Gene3D" id="3.30.565.60">
    <property type="match status" value="1"/>
</dbReference>
<dbReference type="Proteomes" id="UP000672039">
    <property type="component" value="Chromosome"/>
</dbReference>
<evidence type="ECO:0000259" key="1">
    <source>
        <dbReference type="Pfam" id="PF04326"/>
    </source>
</evidence>
<dbReference type="EMBL" id="CP072801">
    <property type="protein sequence ID" value="QTR45560.1"/>
    <property type="molecule type" value="Genomic_DNA"/>
</dbReference>